<evidence type="ECO:0000313" key="2">
    <source>
        <dbReference type="Proteomes" id="UP000840197"/>
    </source>
</evidence>
<protein>
    <submittedName>
        <fullName evidence="1">Uncharacterized protein</fullName>
    </submittedName>
</protein>
<dbReference type="RefSeq" id="WP_069029551.1">
    <property type="nucleotide sequence ID" value="NZ_CP019615.1"/>
</dbReference>
<gene>
    <name evidence="1" type="ORF">GYR60_06625</name>
</gene>
<sequence>MKAILRARNLETGKERYVRVQGDIENFYDEMFEFKRYESQTASDEFDDKQLKEALKDCGITLFESEPIAKSKIVGWFEITKDDYECYGFEVME</sequence>
<comment type="caution">
    <text evidence="1">The sequence shown here is derived from an EMBL/GenBank/DDBJ whole genome shotgun (WGS) entry which is preliminary data.</text>
</comment>
<accession>A0A9Q8KNL5</accession>
<reference evidence="1 2" key="1">
    <citation type="journal article" date="2018" name="Genome Biol.">
        <title>SKESA: strategic k-mer extension for scrupulous assemblies.</title>
        <authorList>
            <person name="Souvorov A."/>
            <person name="Agarwala R."/>
            <person name="Lipman D.J."/>
        </authorList>
    </citation>
    <scope>NUCLEOTIDE SEQUENCE [LARGE SCALE GENOMIC DNA]</scope>
    <source>
        <strain evidence="1 2">CFIAFB20130012</strain>
    </source>
</reference>
<evidence type="ECO:0000313" key="1">
    <source>
        <dbReference type="EMBL" id="HAB8398193.1"/>
    </source>
</evidence>
<organism evidence="1 2">
    <name type="scientific">Listeria monocytogenes</name>
    <dbReference type="NCBI Taxonomy" id="1639"/>
    <lineage>
        <taxon>Bacteria</taxon>
        <taxon>Bacillati</taxon>
        <taxon>Bacillota</taxon>
        <taxon>Bacilli</taxon>
        <taxon>Bacillales</taxon>
        <taxon>Listeriaceae</taxon>
        <taxon>Listeria</taxon>
    </lineage>
</organism>
<name>A0A9Q8KNL5_LISMN</name>
<dbReference type="AlphaFoldDB" id="A0A9Q8KNL5"/>
<dbReference type="EMBL" id="DAAIHR010000005">
    <property type="protein sequence ID" value="HAB8398193.1"/>
    <property type="molecule type" value="Genomic_DNA"/>
</dbReference>
<proteinExistence type="predicted"/>
<dbReference type="Proteomes" id="UP000840197">
    <property type="component" value="Unassembled WGS sequence"/>
</dbReference>